<comment type="subcellular location">
    <subcellularLocation>
        <location evidence="9">Cytoplasm</location>
    </subcellularLocation>
</comment>
<dbReference type="PANTHER" id="PTHR11946:SF109">
    <property type="entry name" value="VALINE--TRNA LIGASE"/>
    <property type="match status" value="1"/>
</dbReference>
<comment type="catalytic activity">
    <reaction evidence="8 9">
        <text>tRNA(Val) + L-valine + ATP = L-valyl-tRNA(Val) + AMP + diphosphate</text>
        <dbReference type="Rhea" id="RHEA:10704"/>
        <dbReference type="Rhea" id="RHEA-COMP:9672"/>
        <dbReference type="Rhea" id="RHEA-COMP:9708"/>
        <dbReference type="ChEBI" id="CHEBI:30616"/>
        <dbReference type="ChEBI" id="CHEBI:33019"/>
        <dbReference type="ChEBI" id="CHEBI:57762"/>
        <dbReference type="ChEBI" id="CHEBI:78442"/>
        <dbReference type="ChEBI" id="CHEBI:78537"/>
        <dbReference type="ChEBI" id="CHEBI:456215"/>
        <dbReference type="EC" id="6.1.1.9"/>
    </reaction>
</comment>
<dbReference type="InterPro" id="IPR013155">
    <property type="entry name" value="M/V/L/I-tRNA-synth_anticd-bd"/>
</dbReference>
<reference evidence="14" key="1">
    <citation type="journal article" date="2019" name="Int. J. Syst. Evol. Microbiol.">
        <title>The Global Catalogue of Microorganisms (GCM) 10K type strain sequencing project: providing services to taxonomists for standard genome sequencing and annotation.</title>
        <authorList>
            <consortium name="The Broad Institute Genomics Platform"/>
            <consortium name="The Broad Institute Genome Sequencing Center for Infectious Disease"/>
            <person name="Wu L."/>
            <person name="Ma J."/>
        </authorList>
    </citation>
    <scope>NUCLEOTIDE SEQUENCE [LARGE SCALE GENOMIC DNA]</scope>
    <source>
        <strain evidence="14">CCUG 66188</strain>
    </source>
</reference>
<dbReference type="PRINTS" id="PR00986">
    <property type="entry name" value="TRNASYNTHVAL"/>
</dbReference>
<dbReference type="InterPro" id="IPR047216">
    <property type="entry name" value="Endonuclease_DUF559_bact"/>
</dbReference>
<gene>
    <name evidence="9" type="primary">valS</name>
    <name evidence="13" type="ORF">ACFO6W_13615</name>
</gene>
<dbReference type="Pfam" id="PF10458">
    <property type="entry name" value="Val_tRNA-synt_C"/>
    <property type="match status" value="1"/>
</dbReference>
<dbReference type="Gene3D" id="1.10.730.10">
    <property type="entry name" value="Isoleucyl-tRNA Synthetase, Domain 1"/>
    <property type="match status" value="1"/>
</dbReference>
<feature type="domain" description="Methionyl/Valyl/Leucyl/Isoleucyl-tRNA synthetase anticodon-binding" evidence="11">
    <location>
        <begin position="762"/>
        <end position="904"/>
    </location>
</feature>
<dbReference type="Gene3D" id="3.40.960.10">
    <property type="entry name" value="VSR Endonuclease"/>
    <property type="match status" value="1"/>
</dbReference>
<dbReference type="InterPro" id="IPR037118">
    <property type="entry name" value="Val-tRNA_synth_C_sf"/>
</dbReference>
<evidence type="ECO:0000256" key="5">
    <source>
        <dbReference type="ARBA" id="ARBA00022917"/>
    </source>
</evidence>
<dbReference type="Gene3D" id="2.170.220.10">
    <property type="match status" value="1"/>
</dbReference>
<keyword evidence="14" id="KW-1185">Reference proteome</keyword>
<feature type="domain" description="Valyl-tRNA synthetase tRNA-binding arm" evidence="12">
    <location>
        <begin position="955"/>
        <end position="1019"/>
    </location>
</feature>
<dbReference type="InterPro" id="IPR002303">
    <property type="entry name" value="Valyl-tRNA_ligase"/>
</dbReference>
<dbReference type="InterPro" id="IPR019499">
    <property type="entry name" value="Val-tRNA_synth_tRNA-bd"/>
</dbReference>
<dbReference type="CDD" id="cd01038">
    <property type="entry name" value="Endonuclease_DUF559"/>
    <property type="match status" value="1"/>
</dbReference>
<comment type="similarity">
    <text evidence="9">Belongs to the class-I aminoacyl-tRNA synthetase family. ValS type 1 subfamily.</text>
</comment>
<evidence type="ECO:0000259" key="10">
    <source>
        <dbReference type="Pfam" id="PF00133"/>
    </source>
</evidence>
<keyword evidence="3 9" id="KW-0547">Nucleotide-binding</keyword>
<dbReference type="EC" id="6.1.1.9" evidence="9"/>
<dbReference type="SUPFAM" id="SSF52374">
    <property type="entry name" value="Nucleotidylyl transferase"/>
    <property type="match status" value="1"/>
</dbReference>
<keyword evidence="7 9" id="KW-0030">Aminoacyl-tRNA synthetase</keyword>
<name>A0ABV9KXE7_9BACT</name>
<dbReference type="InterPro" id="IPR033705">
    <property type="entry name" value="Anticodon_Ia_Val"/>
</dbReference>
<dbReference type="InterPro" id="IPR009080">
    <property type="entry name" value="tRNAsynth_Ia_anticodon-bd"/>
</dbReference>
<evidence type="ECO:0000256" key="7">
    <source>
        <dbReference type="ARBA" id="ARBA00023146"/>
    </source>
</evidence>
<dbReference type="InterPro" id="IPR002300">
    <property type="entry name" value="aa-tRNA-synth_Ia"/>
</dbReference>
<comment type="subunit">
    <text evidence="9">Monomer.</text>
</comment>
<comment type="caution">
    <text evidence="13">The sequence shown here is derived from an EMBL/GenBank/DDBJ whole genome shotgun (WGS) entry which is preliminary data.</text>
</comment>
<sequence length="1021" mass="116860">MEIASKYNPAEVEDKWYKYWLENRFFHSEPDSREPYTIVIPPPNVTGVLHMGHMLNNTIQDILVRRARMMGKNACWVPGTDHASIATEAKVVAKLASEGVSKYDLTRDEFLKHAWDWTHKHGGIILEQLKKLGASCDWDRTCFTMDEKRSESVIKVFVDLYNKGLIYRGIRMVNWDPAAKTAISDEEVIHKEEHGKLYYIRYKLAPLPPEGGVADAPKYQTAKWDNYNLLKEHAKDMRKFSTEAESALWEMLKKKQLGDKFRRQHVIENFIVDFVCLDKKIIIEVDGKYHNEPEIEAADKLRDEILNDLGYSVLRFTNEEVIAHTESVLSKIQDSLSSSPSGGVEGADFVVIATTRPETIFGDIAVCINPNDPKTAFAKGKKVIVPIANRVVPIIEDEYVDMEFGTGFLKVTPAHDVNDYMLGERYNLEGIDIFNDDGTLNSYGLQYEGMDRFDVRKKIEKDLQELGLLEKAEAYTNSVGYSERTHVPIEPKLSMQWFLKMENLAKPALDAVENDTIKFYPAKFKNTYRHWMENIKDWNISRQLWWGHQIPAYYIQAPLSPPEGGSWGFVIAETEEKAQKLAIEKYPSLKESGFQLVQDEDCLDTWFSSWLWPISVFDGINKPDNEDIKYYYPTNDLVTGPDIIFFWVARMIMSGYEYRNKACFENVYFTGIVRDKEGRKMSKQLGNSPDPLDLISKYGADGVRMGLLLTAPAGNDIPFDEALCEQGRNFNNKIWNAFRLVKGWEVDKNIEQPESAKIAIEWFKNILAKTTAELDDSFGKYRLSEALMAVYKLFWDEFSSWYLEMVKPAYQQPIDAKTYEATLGFFDSLLRLLHPFMPFITEELWQVLAERKEGESIMVSDMPKEASFDNGLLEAFEKVKETIAGVRTIRLQKNIPNKEELSLEVIGEYNTAFDSVISKMGNLTAIKTVSEKDVTAVSFLVGTTEFSVPLGNNIDIEAELKKLNEELVYLEGFLKSVANKLGNEKFVANAKPEIVENERKKQADAESKIKTIKESIANLSR</sequence>
<evidence type="ECO:0000313" key="14">
    <source>
        <dbReference type="Proteomes" id="UP001596023"/>
    </source>
</evidence>
<dbReference type="InterPro" id="IPR014729">
    <property type="entry name" value="Rossmann-like_a/b/a_fold"/>
</dbReference>
<evidence type="ECO:0000256" key="9">
    <source>
        <dbReference type="HAMAP-Rule" id="MF_02004"/>
    </source>
</evidence>
<dbReference type="PROSITE" id="PS00178">
    <property type="entry name" value="AA_TRNA_LIGASE_I"/>
    <property type="match status" value="1"/>
</dbReference>
<dbReference type="RefSeq" id="WP_379997321.1">
    <property type="nucleotide sequence ID" value="NZ_JBHSGN010000079.1"/>
</dbReference>
<dbReference type="Pfam" id="PF08264">
    <property type="entry name" value="Anticodon_1"/>
    <property type="match status" value="1"/>
</dbReference>
<dbReference type="HAMAP" id="MF_02004">
    <property type="entry name" value="Val_tRNA_synth_type1"/>
    <property type="match status" value="1"/>
</dbReference>
<dbReference type="Gene3D" id="3.90.740.10">
    <property type="entry name" value="Valyl/Leucyl/Isoleucyl-tRNA synthetase, editing domain"/>
    <property type="match status" value="1"/>
</dbReference>
<feature type="domain" description="Aminoacyl-tRNA synthetase class Ia" evidence="10">
    <location>
        <begin position="15"/>
        <end position="719"/>
    </location>
</feature>
<comment type="domain">
    <text evidence="9">The C-terminal coiled-coil domain is crucial for aminoacylation activity.</text>
</comment>
<dbReference type="PANTHER" id="PTHR11946">
    <property type="entry name" value="VALYL-TRNA SYNTHETASES"/>
    <property type="match status" value="1"/>
</dbReference>
<feature type="short sequence motif" description="'HIGH' region" evidence="9">
    <location>
        <begin position="43"/>
        <end position="53"/>
    </location>
</feature>
<dbReference type="SUPFAM" id="SSF52980">
    <property type="entry name" value="Restriction endonuclease-like"/>
    <property type="match status" value="1"/>
</dbReference>
<dbReference type="SUPFAM" id="SSF47323">
    <property type="entry name" value="Anticodon-binding domain of a subclass of class I aminoacyl-tRNA synthetases"/>
    <property type="match status" value="1"/>
</dbReference>
<dbReference type="Gene3D" id="1.10.287.380">
    <property type="entry name" value="Valyl-tRNA synthetase, C-terminal domain"/>
    <property type="match status" value="1"/>
</dbReference>
<dbReference type="CDD" id="cd07962">
    <property type="entry name" value="Anticodon_Ia_Val"/>
    <property type="match status" value="1"/>
</dbReference>
<evidence type="ECO:0000256" key="1">
    <source>
        <dbReference type="ARBA" id="ARBA00022490"/>
    </source>
</evidence>
<keyword evidence="2 9" id="KW-0436">Ligase</keyword>
<keyword evidence="1 9" id="KW-0963">Cytoplasm</keyword>
<dbReference type="SUPFAM" id="SSF46589">
    <property type="entry name" value="tRNA-binding arm"/>
    <property type="match status" value="1"/>
</dbReference>
<dbReference type="NCBIfam" id="NF004349">
    <property type="entry name" value="PRK05729.1"/>
    <property type="match status" value="1"/>
</dbReference>
<feature type="binding site" evidence="9">
    <location>
        <position position="683"/>
    </location>
    <ligand>
        <name>ATP</name>
        <dbReference type="ChEBI" id="CHEBI:30616"/>
    </ligand>
</feature>
<proteinExistence type="inferred from homology"/>
<accession>A0ABV9KXE7</accession>
<evidence type="ECO:0000256" key="3">
    <source>
        <dbReference type="ARBA" id="ARBA00022741"/>
    </source>
</evidence>
<dbReference type="GO" id="GO:0004832">
    <property type="term" value="F:valine-tRNA ligase activity"/>
    <property type="evidence" value="ECO:0007669"/>
    <property type="project" value="UniProtKB-EC"/>
</dbReference>
<keyword evidence="6 9" id="KW-0175">Coiled coil</keyword>
<evidence type="ECO:0000256" key="8">
    <source>
        <dbReference type="ARBA" id="ARBA00047552"/>
    </source>
</evidence>
<dbReference type="InterPro" id="IPR009008">
    <property type="entry name" value="Val/Leu/Ile-tRNA-synth_edit"/>
</dbReference>
<protein>
    <recommendedName>
        <fullName evidence="9">Valine--tRNA ligase</fullName>
        <ecNumber evidence="9">6.1.1.9</ecNumber>
    </recommendedName>
    <alternativeName>
        <fullName evidence="9">Valyl-tRNA synthetase</fullName>
        <shortName evidence="9">ValRS</shortName>
    </alternativeName>
</protein>
<comment type="caution">
    <text evidence="9">Lacks conserved residue(s) required for the propagation of feature annotation.</text>
</comment>
<comment type="domain">
    <text evidence="9">ValRS has two distinct active sites: one for aminoacylation and one for editing. The misactivated threonine is translocated from the active site to the editing site.</text>
</comment>
<evidence type="ECO:0000259" key="11">
    <source>
        <dbReference type="Pfam" id="PF08264"/>
    </source>
</evidence>
<evidence type="ECO:0000256" key="6">
    <source>
        <dbReference type="ARBA" id="ARBA00023054"/>
    </source>
</evidence>
<organism evidence="13 14">
    <name type="scientific">Dysgonomonas termitidis</name>
    <dbReference type="NCBI Taxonomy" id="1516126"/>
    <lineage>
        <taxon>Bacteria</taxon>
        <taxon>Pseudomonadati</taxon>
        <taxon>Bacteroidota</taxon>
        <taxon>Bacteroidia</taxon>
        <taxon>Bacteroidales</taxon>
        <taxon>Dysgonomonadaceae</taxon>
        <taxon>Dysgonomonas</taxon>
    </lineage>
</organism>
<dbReference type="InterPro" id="IPR010978">
    <property type="entry name" value="tRNA-bd_arm"/>
</dbReference>
<dbReference type="Pfam" id="PF00133">
    <property type="entry name" value="tRNA-synt_1"/>
    <property type="match status" value="1"/>
</dbReference>
<dbReference type="Gene3D" id="3.40.50.620">
    <property type="entry name" value="HUPs"/>
    <property type="match status" value="2"/>
</dbReference>
<evidence type="ECO:0000256" key="2">
    <source>
        <dbReference type="ARBA" id="ARBA00022598"/>
    </source>
</evidence>
<evidence type="ECO:0000256" key="4">
    <source>
        <dbReference type="ARBA" id="ARBA00022840"/>
    </source>
</evidence>
<dbReference type="Proteomes" id="UP001596023">
    <property type="component" value="Unassembled WGS sequence"/>
</dbReference>
<dbReference type="SUPFAM" id="SSF50677">
    <property type="entry name" value="ValRS/IleRS/LeuRS editing domain"/>
    <property type="match status" value="1"/>
</dbReference>
<keyword evidence="4 9" id="KW-0067">ATP-binding</keyword>
<dbReference type="EMBL" id="JBHSGN010000079">
    <property type="protein sequence ID" value="MFC4674735.1"/>
    <property type="molecule type" value="Genomic_DNA"/>
</dbReference>
<dbReference type="InterPro" id="IPR011335">
    <property type="entry name" value="Restrct_endonuc-II-like"/>
</dbReference>
<dbReference type="NCBIfam" id="TIGR00422">
    <property type="entry name" value="valS"/>
    <property type="match status" value="1"/>
</dbReference>
<comment type="function">
    <text evidence="9">Catalyzes the attachment of valine to tRNA(Val). As ValRS can inadvertently accommodate and process structurally similar amino acids such as threonine, to avoid such errors, it has a 'posttransfer' editing activity that hydrolyzes mischarged Thr-tRNA(Val) in a tRNA-dependent manner.</text>
</comment>
<dbReference type="InterPro" id="IPR001412">
    <property type="entry name" value="aa-tRNA-synth_I_CS"/>
</dbReference>
<evidence type="ECO:0000259" key="12">
    <source>
        <dbReference type="Pfam" id="PF10458"/>
    </source>
</evidence>
<evidence type="ECO:0000313" key="13">
    <source>
        <dbReference type="EMBL" id="MFC4674735.1"/>
    </source>
</evidence>
<keyword evidence="5 9" id="KW-0648">Protein biosynthesis</keyword>